<gene>
    <name evidence="1" type="ORF">M23134_08327</name>
</gene>
<organism evidence="1 2">
    <name type="scientific">Microscilla marina ATCC 23134</name>
    <dbReference type="NCBI Taxonomy" id="313606"/>
    <lineage>
        <taxon>Bacteria</taxon>
        <taxon>Pseudomonadati</taxon>
        <taxon>Bacteroidota</taxon>
        <taxon>Cytophagia</taxon>
        <taxon>Cytophagales</taxon>
        <taxon>Microscillaceae</taxon>
        <taxon>Microscilla</taxon>
    </lineage>
</organism>
<evidence type="ECO:0000313" key="1">
    <source>
        <dbReference type="EMBL" id="EAY27375.1"/>
    </source>
</evidence>
<protein>
    <submittedName>
        <fullName evidence="1">Uncharacterized protein</fullName>
    </submittedName>
</protein>
<name>A1ZQK3_MICM2</name>
<comment type="caution">
    <text evidence="1">The sequence shown here is derived from an EMBL/GenBank/DDBJ whole genome shotgun (WGS) entry which is preliminary data.</text>
</comment>
<sequence length="43" mass="4727">MQLSTISTRNPHQILGLWVKDATCPALGVGQAWHKTSPLIWGL</sequence>
<reference evidence="1 2" key="1">
    <citation type="submission" date="2007-01" db="EMBL/GenBank/DDBJ databases">
        <authorList>
            <person name="Haygood M."/>
            <person name="Podell S."/>
            <person name="Anderson C."/>
            <person name="Hopkinson B."/>
            <person name="Roe K."/>
            <person name="Barbeau K."/>
            <person name="Gaasterland T."/>
            <person name="Ferriera S."/>
            <person name="Johnson J."/>
            <person name="Kravitz S."/>
            <person name="Beeson K."/>
            <person name="Sutton G."/>
            <person name="Rogers Y.-H."/>
            <person name="Friedman R."/>
            <person name="Frazier M."/>
            <person name="Venter J.C."/>
        </authorList>
    </citation>
    <scope>NUCLEOTIDE SEQUENCE [LARGE SCALE GENOMIC DNA]</scope>
    <source>
        <strain evidence="1 2">ATCC 23134</strain>
    </source>
</reference>
<proteinExistence type="predicted"/>
<accession>A1ZQK3</accession>
<evidence type="ECO:0000313" key="2">
    <source>
        <dbReference type="Proteomes" id="UP000004095"/>
    </source>
</evidence>
<dbReference type="RefSeq" id="WP_002699758.1">
    <property type="nucleotide sequence ID" value="NZ_AAWS01000024.1"/>
</dbReference>
<keyword evidence="2" id="KW-1185">Reference proteome</keyword>
<dbReference type="AlphaFoldDB" id="A1ZQK3"/>
<dbReference type="EMBL" id="AAWS01000024">
    <property type="protein sequence ID" value="EAY27375.1"/>
    <property type="molecule type" value="Genomic_DNA"/>
</dbReference>
<dbReference type="Proteomes" id="UP000004095">
    <property type="component" value="Unassembled WGS sequence"/>
</dbReference>